<proteinExistence type="predicted"/>
<dbReference type="PANTHER" id="PTHR11006">
    <property type="entry name" value="PROTEIN ARGININE N-METHYLTRANSFERASE"/>
    <property type="match status" value="1"/>
</dbReference>
<evidence type="ECO:0000256" key="1">
    <source>
        <dbReference type="ARBA" id="ARBA00011925"/>
    </source>
</evidence>
<keyword evidence="2 6" id="KW-0489">Methyltransferase</keyword>
<feature type="domain" description="Methyltransferase" evidence="7">
    <location>
        <begin position="23"/>
        <end position="99"/>
    </location>
</feature>
<dbReference type="FunFam" id="3.40.50.150:FF:000003">
    <property type="entry name" value="Blast:Protein arginine N-methyltransferase 1"/>
    <property type="match status" value="1"/>
</dbReference>
<dbReference type="PROSITE" id="PS51678">
    <property type="entry name" value="SAM_MT_PRMT"/>
    <property type="match status" value="1"/>
</dbReference>
<accession>A0A6B2L8Q8</accession>
<dbReference type="EC" id="2.1.1.319" evidence="1"/>
<evidence type="ECO:0000256" key="6">
    <source>
        <dbReference type="PROSITE-ProRule" id="PRU01015"/>
    </source>
</evidence>
<feature type="domain" description="Protein arginine N-methyltransferase" evidence="8">
    <location>
        <begin position="132"/>
        <end position="294"/>
    </location>
</feature>
<sequence length="306" mass="34893">MIADSVRTEAYRNFILQNAQLFKGKVVMDVGCGTGILSYFCSQAGAKKVFSIDNSDIIDIAKKIANENSMHNIQFIKKKVELIDTLGPDYSNVDIIISEWMGYCLLFECMLPSVLIARDRFCGNGGLVYPDVASMFVCGWYDEKYYNNKISFWSEVYGFKMNSMKDQIWIEPQTENIPSTAINTDTCMFKSFNINTVKIDELDFTSPFKITVKNCKVLHGFVVYFDIDFSINCTNPVSFSTGPQTKDTHWHQTIFILKTPEQVEDNDVVQGSITCRRKKHLRNLNITISFTIQGKSTSPTSYHYTL</sequence>
<evidence type="ECO:0000256" key="2">
    <source>
        <dbReference type="ARBA" id="ARBA00022603"/>
    </source>
</evidence>
<dbReference type="PANTHER" id="PTHR11006:SF123">
    <property type="entry name" value="RIBOSOMAL PROTEIN ARGININE N-METHYLTRANSFERASE RMT3"/>
    <property type="match status" value="1"/>
</dbReference>
<keyword evidence="3 6" id="KW-0808">Transferase</keyword>
<dbReference type="CDD" id="cd02440">
    <property type="entry name" value="AdoMet_MTases"/>
    <property type="match status" value="1"/>
</dbReference>
<dbReference type="AlphaFoldDB" id="A0A6B2L8Q8"/>
<dbReference type="GO" id="GO:0042054">
    <property type="term" value="F:histone methyltransferase activity"/>
    <property type="evidence" value="ECO:0007669"/>
    <property type="project" value="TreeGrafter"/>
</dbReference>
<evidence type="ECO:0000256" key="5">
    <source>
        <dbReference type="ARBA" id="ARBA00049303"/>
    </source>
</evidence>
<dbReference type="InterPro" id="IPR029063">
    <property type="entry name" value="SAM-dependent_MTases_sf"/>
</dbReference>
<dbReference type="EMBL" id="GIBP01004464">
    <property type="protein sequence ID" value="NDV33433.1"/>
    <property type="molecule type" value="Transcribed_RNA"/>
</dbReference>
<dbReference type="InterPro" id="IPR055135">
    <property type="entry name" value="PRMT_dom"/>
</dbReference>
<dbReference type="GO" id="GO:0032259">
    <property type="term" value="P:methylation"/>
    <property type="evidence" value="ECO:0007669"/>
    <property type="project" value="UniProtKB-KW"/>
</dbReference>
<keyword evidence="4 6" id="KW-0949">S-adenosyl-L-methionine</keyword>
<dbReference type="Pfam" id="PF13847">
    <property type="entry name" value="Methyltransf_31"/>
    <property type="match status" value="1"/>
</dbReference>
<dbReference type="GO" id="GO:0035242">
    <property type="term" value="F:protein-arginine omega-N asymmetric methyltransferase activity"/>
    <property type="evidence" value="ECO:0007669"/>
    <property type="project" value="UniProtKB-EC"/>
</dbReference>
<protein>
    <recommendedName>
        <fullName evidence="1">type I protein arginine methyltransferase</fullName>
        <ecNumber evidence="1">2.1.1.319</ecNumber>
    </recommendedName>
</protein>
<reference evidence="9" key="1">
    <citation type="journal article" date="2020" name="J. Eukaryot. Microbiol.">
        <title>De novo Sequencing, Assembly and Annotation of the Transcriptome for the Free-Living Testate Amoeba Arcella intermedia.</title>
        <authorList>
            <person name="Ribeiro G.M."/>
            <person name="Porfirio-Sousa A.L."/>
            <person name="Maurer-Alcala X.X."/>
            <person name="Katz L.A."/>
            <person name="Lahr D.J.G."/>
        </authorList>
    </citation>
    <scope>NUCLEOTIDE SEQUENCE</scope>
</reference>
<dbReference type="Gene3D" id="2.70.160.11">
    <property type="entry name" value="Hnrnp arginine n-methyltransferase1"/>
    <property type="match status" value="1"/>
</dbReference>
<evidence type="ECO:0000313" key="9">
    <source>
        <dbReference type="EMBL" id="NDV33433.1"/>
    </source>
</evidence>
<dbReference type="FunFam" id="2.70.160.11:FF:000001">
    <property type="entry name" value="Blast:Protein arginine N-methyltransferase 1"/>
    <property type="match status" value="1"/>
</dbReference>
<dbReference type="Pfam" id="PF22528">
    <property type="entry name" value="PRMT_C"/>
    <property type="match status" value="1"/>
</dbReference>
<comment type="catalytic activity">
    <reaction evidence="5">
        <text>L-arginyl-[protein] + S-adenosyl-L-methionine = N(omega)-methyl-L-arginyl-[protein] + S-adenosyl-L-homocysteine + H(+)</text>
        <dbReference type="Rhea" id="RHEA:48100"/>
        <dbReference type="Rhea" id="RHEA-COMP:10532"/>
        <dbReference type="Rhea" id="RHEA-COMP:11990"/>
        <dbReference type="ChEBI" id="CHEBI:15378"/>
        <dbReference type="ChEBI" id="CHEBI:29965"/>
        <dbReference type="ChEBI" id="CHEBI:57856"/>
        <dbReference type="ChEBI" id="CHEBI:59789"/>
        <dbReference type="ChEBI" id="CHEBI:65280"/>
    </reaction>
    <physiologicalReaction direction="left-to-right" evidence="5">
        <dbReference type="Rhea" id="RHEA:48101"/>
    </physiologicalReaction>
</comment>
<dbReference type="InterPro" id="IPR025799">
    <property type="entry name" value="Arg_MeTrfase"/>
</dbReference>
<evidence type="ECO:0000259" key="8">
    <source>
        <dbReference type="Pfam" id="PF22528"/>
    </source>
</evidence>
<dbReference type="GO" id="GO:0005634">
    <property type="term" value="C:nucleus"/>
    <property type="evidence" value="ECO:0007669"/>
    <property type="project" value="TreeGrafter"/>
</dbReference>
<dbReference type="InterPro" id="IPR025714">
    <property type="entry name" value="Methyltranfer_dom"/>
</dbReference>
<dbReference type="Gene3D" id="3.40.50.150">
    <property type="entry name" value="Vaccinia Virus protein VP39"/>
    <property type="match status" value="1"/>
</dbReference>
<organism evidence="9">
    <name type="scientific">Arcella intermedia</name>
    <dbReference type="NCBI Taxonomy" id="1963864"/>
    <lineage>
        <taxon>Eukaryota</taxon>
        <taxon>Amoebozoa</taxon>
        <taxon>Tubulinea</taxon>
        <taxon>Elardia</taxon>
        <taxon>Arcellinida</taxon>
        <taxon>Sphaerothecina</taxon>
        <taxon>Arcellidae</taxon>
        <taxon>Arcella</taxon>
    </lineage>
</organism>
<dbReference type="SUPFAM" id="SSF53335">
    <property type="entry name" value="S-adenosyl-L-methionine-dependent methyltransferases"/>
    <property type="match status" value="1"/>
</dbReference>
<name>A0A6B2L8Q8_9EUKA</name>
<evidence type="ECO:0000256" key="4">
    <source>
        <dbReference type="ARBA" id="ARBA00022691"/>
    </source>
</evidence>
<evidence type="ECO:0000259" key="7">
    <source>
        <dbReference type="Pfam" id="PF13847"/>
    </source>
</evidence>
<evidence type="ECO:0000256" key="3">
    <source>
        <dbReference type="ARBA" id="ARBA00022679"/>
    </source>
</evidence>